<evidence type="ECO:0000256" key="1">
    <source>
        <dbReference type="ARBA" id="ARBA00023002"/>
    </source>
</evidence>
<evidence type="ECO:0000313" key="2">
    <source>
        <dbReference type="EnsemblMetazoa" id="tetur06g04990.1"/>
    </source>
</evidence>
<evidence type="ECO:0000313" key="3">
    <source>
        <dbReference type="Proteomes" id="UP000015104"/>
    </source>
</evidence>
<dbReference type="EnsemblMetazoa" id="tetur06g04990.1">
    <property type="protein sequence ID" value="tetur06g04990.1"/>
    <property type="gene ID" value="tetur06g04990"/>
</dbReference>
<dbReference type="PROSITE" id="PS00061">
    <property type="entry name" value="ADH_SHORT"/>
    <property type="match status" value="1"/>
</dbReference>
<dbReference type="HOGENOM" id="CLU_010194_1_2_1"/>
<dbReference type="GO" id="GO:0016491">
    <property type="term" value="F:oxidoreductase activity"/>
    <property type="evidence" value="ECO:0007669"/>
    <property type="project" value="UniProtKB-KW"/>
</dbReference>
<dbReference type="PRINTS" id="PR00081">
    <property type="entry name" value="GDHRDH"/>
</dbReference>
<dbReference type="InterPro" id="IPR036291">
    <property type="entry name" value="NAD(P)-bd_dom_sf"/>
</dbReference>
<dbReference type="EMBL" id="CAEY01001807">
    <property type="status" value="NOT_ANNOTATED_CDS"/>
    <property type="molecule type" value="Genomic_DNA"/>
</dbReference>
<keyword evidence="3" id="KW-1185">Reference proteome</keyword>
<dbReference type="PANTHER" id="PTHR43975:SF2">
    <property type="entry name" value="EG:BACR7A4.14 PROTEIN-RELATED"/>
    <property type="match status" value="1"/>
</dbReference>
<sequence>MRRFYSYLAVYKVGFTALSFAETHSPKNKIQTLNNKVALINGSSAGIGKATALLFASLGAKVSIVGRDQSKLDKVAAECESKDEDVVRTFEETISVYKTLDILVNNCGLAATGRFAVVLLTELAAPYLKETNGAIVNVSSVAGIRPVTYWSYCMSKASLDMFTKCMAGKLAFHVRVNSVKPGLTRSNFFSSHPDPDALLSALAQEQPLKRIAETIDIANVIAFLASDAAKNMTGSIVVSDTGELNADPLNPSHWVYFVSKADFDMFTKSMAGKLAHIIRVNSVDPVAVHTHPIDSSMLEKFISMKPFKQIPQKRFIC</sequence>
<organism evidence="2 3">
    <name type="scientific">Tetranychus urticae</name>
    <name type="common">Two-spotted spider mite</name>
    <dbReference type="NCBI Taxonomy" id="32264"/>
    <lineage>
        <taxon>Eukaryota</taxon>
        <taxon>Metazoa</taxon>
        <taxon>Ecdysozoa</taxon>
        <taxon>Arthropoda</taxon>
        <taxon>Chelicerata</taxon>
        <taxon>Arachnida</taxon>
        <taxon>Acari</taxon>
        <taxon>Acariformes</taxon>
        <taxon>Trombidiformes</taxon>
        <taxon>Prostigmata</taxon>
        <taxon>Eleutherengona</taxon>
        <taxon>Raphignathae</taxon>
        <taxon>Tetranychoidea</taxon>
        <taxon>Tetranychidae</taxon>
        <taxon>Tetranychus</taxon>
    </lineage>
</organism>
<dbReference type="FunFam" id="3.40.50.720:FF:000084">
    <property type="entry name" value="Short-chain dehydrogenase reductase"/>
    <property type="match status" value="1"/>
</dbReference>
<reference evidence="2" key="2">
    <citation type="submission" date="2015-06" db="UniProtKB">
        <authorList>
            <consortium name="EnsemblMetazoa"/>
        </authorList>
    </citation>
    <scope>IDENTIFICATION</scope>
</reference>
<dbReference type="eggNOG" id="KOG0725">
    <property type="taxonomic scope" value="Eukaryota"/>
</dbReference>
<dbReference type="PRINTS" id="PR00080">
    <property type="entry name" value="SDRFAMILY"/>
</dbReference>
<dbReference type="STRING" id="32264.T1K7P0"/>
<dbReference type="AlphaFoldDB" id="T1K7P0"/>
<dbReference type="SUPFAM" id="SSF51735">
    <property type="entry name" value="NAD(P)-binding Rossmann-fold domains"/>
    <property type="match status" value="2"/>
</dbReference>
<dbReference type="Proteomes" id="UP000015104">
    <property type="component" value="Unassembled WGS sequence"/>
</dbReference>
<dbReference type="InterPro" id="IPR020904">
    <property type="entry name" value="Sc_DH/Rdtase_CS"/>
</dbReference>
<reference evidence="3" key="1">
    <citation type="submission" date="2011-08" db="EMBL/GenBank/DDBJ databases">
        <authorList>
            <person name="Rombauts S."/>
        </authorList>
    </citation>
    <scope>NUCLEOTIDE SEQUENCE</scope>
    <source>
        <strain evidence="3">London</strain>
    </source>
</reference>
<proteinExistence type="predicted"/>
<dbReference type="InterPro" id="IPR002347">
    <property type="entry name" value="SDR_fam"/>
</dbReference>
<name>T1K7P0_TETUR</name>
<accession>T1K7P0</accession>
<dbReference type="Gene3D" id="3.40.50.720">
    <property type="entry name" value="NAD(P)-binding Rossmann-like Domain"/>
    <property type="match status" value="2"/>
</dbReference>
<dbReference type="Pfam" id="PF13561">
    <property type="entry name" value="adh_short_C2"/>
    <property type="match status" value="2"/>
</dbReference>
<protein>
    <submittedName>
        <fullName evidence="2">Uncharacterized protein</fullName>
    </submittedName>
</protein>
<keyword evidence="1" id="KW-0560">Oxidoreductase</keyword>
<dbReference type="PANTHER" id="PTHR43975">
    <property type="entry name" value="ZGC:101858"/>
    <property type="match status" value="1"/>
</dbReference>